<gene>
    <name evidence="10 14" type="primary">miaA</name>
    <name evidence="14" type="ORF">SPDO_22530</name>
</gene>
<comment type="similarity">
    <text evidence="3 10 13">Belongs to the IPP transferase family.</text>
</comment>
<dbReference type="Gene3D" id="3.40.50.300">
    <property type="entry name" value="P-loop containing nucleotide triphosphate hydrolases"/>
    <property type="match status" value="1"/>
</dbReference>
<dbReference type="HAMAP" id="MF_00185">
    <property type="entry name" value="IPP_trans"/>
    <property type="match status" value="1"/>
</dbReference>
<reference evidence="14 15" key="1">
    <citation type="submission" date="2017-03" db="EMBL/GenBank/DDBJ databases">
        <title>Genome sequence of Sphingomonas dokdonensis DSM 21029.</title>
        <authorList>
            <person name="Poehlein A."/>
            <person name="Wuebbeler J.H."/>
            <person name="Steinbuechel A."/>
            <person name="Daniel R."/>
        </authorList>
    </citation>
    <scope>NUCLEOTIDE SEQUENCE [LARGE SCALE GENOMIC DNA]</scope>
    <source>
        <strain evidence="14 15">DSM 21029</strain>
    </source>
</reference>
<dbReference type="Proteomes" id="UP000197290">
    <property type="component" value="Unassembled WGS sequence"/>
</dbReference>
<keyword evidence="5 10" id="KW-0819">tRNA processing</keyword>
<dbReference type="EC" id="2.5.1.75" evidence="10"/>
<keyword evidence="4 10" id="KW-0808">Transferase</keyword>
<comment type="caution">
    <text evidence="14">The sequence shown here is derived from an EMBL/GenBank/DDBJ whole genome shotgun (WGS) entry which is preliminary data.</text>
</comment>
<evidence type="ECO:0000256" key="5">
    <source>
        <dbReference type="ARBA" id="ARBA00022694"/>
    </source>
</evidence>
<keyword evidence="15" id="KW-1185">Reference proteome</keyword>
<feature type="site" description="Interaction with substrate tRNA" evidence="10">
    <location>
        <position position="72"/>
    </location>
</feature>
<comment type="subunit">
    <text evidence="10">Monomer.</text>
</comment>
<dbReference type="InterPro" id="IPR018022">
    <property type="entry name" value="IPT"/>
</dbReference>
<accession>A0A245ZHR2</accession>
<evidence type="ECO:0000256" key="3">
    <source>
        <dbReference type="ARBA" id="ARBA00005842"/>
    </source>
</evidence>
<dbReference type="EMBL" id="NBBI01000004">
    <property type="protein sequence ID" value="OWK29270.1"/>
    <property type="molecule type" value="Genomic_DNA"/>
</dbReference>
<evidence type="ECO:0000256" key="2">
    <source>
        <dbReference type="ARBA" id="ARBA00003213"/>
    </source>
</evidence>
<dbReference type="InterPro" id="IPR039657">
    <property type="entry name" value="Dimethylallyltransferase"/>
</dbReference>
<feature type="site" description="Interaction with substrate tRNA" evidence="10">
    <location>
        <position position="94"/>
    </location>
</feature>
<dbReference type="GO" id="GO:0052381">
    <property type="term" value="F:tRNA dimethylallyltransferase activity"/>
    <property type="evidence" value="ECO:0007669"/>
    <property type="project" value="UniProtKB-UniRule"/>
</dbReference>
<keyword evidence="8 10" id="KW-0460">Magnesium</keyword>
<dbReference type="GO" id="GO:0005524">
    <property type="term" value="F:ATP binding"/>
    <property type="evidence" value="ECO:0007669"/>
    <property type="project" value="UniProtKB-UniRule"/>
</dbReference>
<evidence type="ECO:0000256" key="9">
    <source>
        <dbReference type="ARBA" id="ARBA00049563"/>
    </source>
</evidence>
<dbReference type="PANTHER" id="PTHR11088">
    <property type="entry name" value="TRNA DIMETHYLALLYLTRANSFERASE"/>
    <property type="match status" value="1"/>
</dbReference>
<organism evidence="14 15">
    <name type="scientific">Sphingomonas dokdonensis</name>
    <dbReference type="NCBI Taxonomy" id="344880"/>
    <lineage>
        <taxon>Bacteria</taxon>
        <taxon>Pseudomonadati</taxon>
        <taxon>Pseudomonadota</taxon>
        <taxon>Alphaproteobacteria</taxon>
        <taxon>Sphingomonadales</taxon>
        <taxon>Sphingomonadaceae</taxon>
        <taxon>Sphingomonas</taxon>
    </lineage>
</organism>
<dbReference type="NCBIfam" id="TIGR00174">
    <property type="entry name" value="miaA"/>
    <property type="match status" value="1"/>
</dbReference>
<evidence type="ECO:0000256" key="13">
    <source>
        <dbReference type="RuleBase" id="RU003785"/>
    </source>
</evidence>
<dbReference type="Gene3D" id="1.10.20.140">
    <property type="match status" value="1"/>
</dbReference>
<evidence type="ECO:0000256" key="12">
    <source>
        <dbReference type="RuleBase" id="RU003784"/>
    </source>
</evidence>
<comment type="caution">
    <text evidence="10">Lacks conserved residue(s) required for the propagation of feature annotation.</text>
</comment>
<name>A0A245ZHR2_9SPHN</name>
<dbReference type="InterPro" id="IPR027417">
    <property type="entry name" value="P-loop_NTPase"/>
</dbReference>
<evidence type="ECO:0000256" key="10">
    <source>
        <dbReference type="HAMAP-Rule" id="MF_00185"/>
    </source>
</evidence>
<comment type="cofactor">
    <cofactor evidence="1 10">
        <name>Mg(2+)</name>
        <dbReference type="ChEBI" id="CHEBI:18420"/>
    </cofactor>
</comment>
<dbReference type="PANTHER" id="PTHR11088:SF60">
    <property type="entry name" value="TRNA DIMETHYLALLYLTRANSFERASE"/>
    <property type="match status" value="1"/>
</dbReference>
<comment type="catalytic activity">
    <reaction evidence="9 10 11">
        <text>adenosine(37) in tRNA + dimethylallyl diphosphate = N(6)-dimethylallyladenosine(37) in tRNA + diphosphate</text>
        <dbReference type="Rhea" id="RHEA:26482"/>
        <dbReference type="Rhea" id="RHEA-COMP:10162"/>
        <dbReference type="Rhea" id="RHEA-COMP:10375"/>
        <dbReference type="ChEBI" id="CHEBI:33019"/>
        <dbReference type="ChEBI" id="CHEBI:57623"/>
        <dbReference type="ChEBI" id="CHEBI:74411"/>
        <dbReference type="ChEBI" id="CHEBI:74415"/>
        <dbReference type="EC" id="2.5.1.75"/>
    </reaction>
</comment>
<evidence type="ECO:0000313" key="15">
    <source>
        <dbReference type="Proteomes" id="UP000197290"/>
    </source>
</evidence>
<evidence type="ECO:0000256" key="4">
    <source>
        <dbReference type="ARBA" id="ARBA00022679"/>
    </source>
</evidence>
<keyword evidence="6 10" id="KW-0547">Nucleotide-binding</keyword>
<evidence type="ECO:0000256" key="11">
    <source>
        <dbReference type="RuleBase" id="RU003783"/>
    </source>
</evidence>
<evidence type="ECO:0000313" key="14">
    <source>
        <dbReference type="EMBL" id="OWK29270.1"/>
    </source>
</evidence>
<evidence type="ECO:0000256" key="8">
    <source>
        <dbReference type="ARBA" id="ARBA00022842"/>
    </source>
</evidence>
<comment type="function">
    <text evidence="2 10 12">Catalyzes the transfer of a dimethylallyl group onto the adenine at position 37 in tRNAs that read codons beginning with uridine, leading to the formation of N6-(dimethylallyl)adenosine (i(6)A).</text>
</comment>
<keyword evidence="7 10" id="KW-0067">ATP-binding</keyword>
<sequence>MIINADASQVYRDLRVITARPSVADEAAAEHRLYGHVDGAIACSAADWAEEARAAIAAVMAEGRLPILTGGTGLYMRTLLDGIAPVPAIDAGVRAAVRALPVKEAYAALTLEDPAAAQRLAPADSARVARALEVVRSTGEPLQHWQAQRTGGIGDQVDVLPLIILPDRVALNERIDQRLTAMFDGRAVDEVAMLLARSDVPADAPIRRAIGVPEIAALLRGEISKAEAIEQAAGATRRYAKRQYTWFRHQFPQSWPRVLDSKSINLKEYFNING</sequence>
<evidence type="ECO:0000256" key="7">
    <source>
        <dbReference type="ARBA" id="ARBA00022840"/>
    </source>
</evidence>
<protein>
    <recommendedName>
        <fullName evidence="10">tRNA dimethylallyltransferase</fullName>
        <ecNumber evidence="10">2.5.1.75</ecNumber>
    </recommendedName>
    <alternativeName>
        <fullName evidence="10">Dimethylallyl diphosphate:tRNA dimethylallyltransferase</fullName>
        <shortName evidence="10">DMAPP:tRNA dimethylallyltransferase</shortName>
        <shortName evidence="10">DMATase</shortName>
    </alternativeName>
    <alternativeName>
        <fullName evidence="10">Isopentenyl-diphosphate:tRNA isopentenyltransferase</fullName>
        <shortName evidence="10">IPP transferase</shortName>
        <shortName evidence="10">IPPT</shortName>
        <shortName evidence="10">IPTase</shortName>
    </alternativeName>
</protein>
<evidence type="ECO:0000256" key="6">
    <source>
        <dbReference type="ARBA" id="ARBA00022741"/>
    </source>
</evidence>
<dbReference type="AlphaFoldDB" id="A0A245ZHR2"/>
<proteinExistence type="inferred from homology"/>
<dbReference type="GO" id="GO:0006400">
    <property type="term" value="P:tRNA modification"/>
    <property type="evidence" value="ECO:0007669"/>
    <property type="project" value="TreeGrafter"/>
</dbReference>
<dbReference type="Pfam" id="PF01715">
    <property type="entry name" value="IPPT"/>
    <property type="match status" value="1"/>
</dbReference>
<evidence type="ECO:0000256" key="1">
    <source>
        <dbReference type="ARBA" id="ARBA00001946"/>
    </source>
</evidence>